<evidence type="ECO:0000313" key="2">
    <source>
        <dbReference type="EMBL" id="VFK47077.1"/>
    </source>
</evidence>
<dbReference type="SUPFAM" id="SSF81901">
    <property type="entry name" value="HCP-like"/>
    <property type="match status" value="1"/>
</dbReference>
<dbReference type="InterPro" id="IPR011990">
    <property type="entry name" value="TPR-like_helical_dom_sf"/>
</dbReference>
<dbReference type="Gene3D" id="1.25.40.10">
    <property type="entry name" value="Tetratricopeptide repeat domain"/>
    <property type="match status" value="1"/>
</dbReference>
<organism evidence="2">
    <name type="scientific">Candidatus Kentrum sp. SD</name>
    <dbReference type="NCBI Taxonomy" id="2126332"/>
    <lineage>
        <taxon>Bacteria</taxon>
        <taxon>Pseudomonadati</taxon>
        <taxon>Pseudomonadota</taxon>
        <taxon>Gammaproteobacteria</taxon>
        <taxon>Candidatus Kentrum</taxon>
    </lineage>
</organism>
<gene>
    <name evidence="2" type="ORF">BECKSD772E_GA0070983_108712</name>
    <name evidence="1" type="ORF">BECKSD772F_GA0070984_109811</name>
</gene>
<reference evidence="2" key="1">
    <citation type="submission" date="2019-02" db="EMBL/GenBank/DDBJ databases">
        <authorList>
            <person name="Gruber-Vodicka R. H."/>
            <person name="Seah K. B. B."/>
        </authorList>
    </citation>
    <scope>NUCLEOTIDE SEQUENCE</scope>
    <source>
        <strain evidence="2">BECK_S1320</strain>
        <strain evidence="1">BECK_S1321</strain>
    </source>
</reference>
<sequence length="96" mass="11096">MDPKNPTLYNEGKWLEAALWRMDLRDQLAIIGRRYRDNLGDVSKLKKFFELNRRADEAGSDYGTVCLGYAYEHGVGCEVNYEKAKDCYLRAAKKIV</sequence>
<accession>A0A450YZX8</accession>
<dbReference type="EMBL" id="CAADFR010000098">
    <property type="protein sequence ID" value="VFK41648.1"/>
    <property type="molecule type" value="Genomic_DNA"/>
</dbReference>
<dbReference type="AlphaFoldDB" id="A0A450YZX8"/>
<protein>
    <submittedName>
        <fullName evidence="2">Sel1 repeat-containing protein</fullName>
    </submittedName>
</protein>
<proteinExistence type="predicted"/>
<dbReference type="EMBL" id="CAADFU010000087">
    <property type="protein sequence ID" value="VFK47077.1"/>
    <property type="molecule type" value="Genomic_DNA"/>
</dbReference>
<name>A0A450YZX8_9GAMM</name>
<evidence type="ECO:0000313" key="1">
    <source>
        <dbReference type="EMBL" id="VFK41648.1"/>
    </source>
</evidence>